<dbReference type="Pfam" id="PF01979">
    <property type="entry name" value="Amidohydro_1"/>
    <property type="match status" value="1"/>
</dbReference>
<evidence type="ECO:0000313" key="7">
    <source>
        <dbReference type="EMBL" id="GAA4950303.1"/>
    </source>
</evidence>
<evidence type="ECO:0000259" key="6">
    <source>
        <dbReference type="Pfam" id="PF01979"/>
    </source>
</evidence>
<dbReference type="Gene3D" id="3.20.20.140">
    <property type="entry name" value="Metal-dependent hydrolases"/>
    <property type="match status" value="1"/>
</dbReference>
<evidence type="ECO:0000256" key="3">
    <source>
        <dbReference type="ARBA" id="ARBA00022801"/>
    </source>
</evidence>
<protein>
    <submittedName>
        <fullName evidence="7">N-acetylglucosamine-6-phosphate deacetylase</fullName>
    </submittedName>
</protein>
<sequence>MGTISAPRVLVGGRLSGPAAVVVEDGRIVRVDETVPPPGPDHLALPHGILTPGLVDLQVNGAFGADFVAASPDEWRTVAERLASTGVTAFLPTFITGDLDTLVDALTRAHATRAALAAQRAARVLGVHLEGPFLSPAKAGTHPKEYLREPEPALVSRLLDRDEVRDVLALVTLAPELPGGLDAVRRFTAAGIKVSLGHSNATAAEIGQAADAGATLVTHLFNAMRGLGHREPGVVGAALTDERLTPGLIADLHHVVPAVCSLVMRIAGSRTALVTDAMAAAGMPPGRYRLGDVDVTLTEGDVPRNPDGTIAGSALTLDQAVRNLAGLGHDLAGVVGSASTVPADALGREDLGRIAPGAWADLVWWDDDLTVRRTWVGGETAYEADQA</sequence>
<feature type="domain" description="Amidohydrolase-related" evidence="6">
    <location>
        <begin position="49"/>
        <end position="380"/>
    </location>
</feature>
<dbReference type="InterPro" id="IPR011059">
    <property type="entry name" value="Metal-dep_hydrolase_composite"/>
</dbReference>
<dbReference type="Proteomes" id="UP001500466">
    <property type="component" value="Unassembled WGS sequence"/>
</dbReference>
<comment type="caution">
    <text evidence="7">The sequence shown here is derived from an EMBL/GenBank/DDBJ whole genome shotgun (WGS) entry which is preliminary data.</text>
</comment>
<dbReference type="EMBL" id="BAABHS010000002">
    <property type="protein sequence ID" value="GAA4950303.1"/>
    <property type="molecule type" value="Genomic_DNA"/>
</dbReference>
<evidence type="ECO:0000256" key="2">
    <source>
        <dbReference type="ARBA" id="ARBA00022723"/>
    </source>
</evidence>
<proteinExistence type="inferred from homology"/>
<dbReference type="NCBIfam" id="TIGR00221">
    <property type="entry name" value="nagA"/>
    <property type="match status" value="1"/>
</dbReference>
<comment type="similarity">
    <text evidence="1 5">Belongs to the metallo-dependent hydrolases superfamily. NagA family.</text>
</comment>
<name>A0ABP9GQ27_9ACTN</name>
<dbReference type="CDD" id="cd00854">
    <property type="entry name" value="NagA"/>
    <property type="match status" value="1"/>
</dbReference>
<dbReference type="PANTHER" id="PTHR11113:SF14">
    <property type="entry name" value="N-ACETYLGLUCOSAMINE-6-PHOSPHATE DEACETYLASE"/>
    <property type="match status" value="1"/>
</dbReference>
<dbReference type="RefSeq" id="WP_345673885.1">
    <property type="nucleotide sequence ID" value="NZ_BAABHS010000002.1"/>
</dbReference>
<dbReference type="SUPFAM" id="SSF51556">
    <property type="entry name" value="Metallo-dependent hydrolases"/>
    <property type="match status" value="1"/>
</dbReference>
<keyword evidence="3 5" id="KW-0378">Hydrolase</keyword>
<keyword evidence="4 5" id="KW-0119">Carbohydrate metabolism</keyword>
<evidence type="ECO:0000256" key="4">
    <source>
        <dbReference type="ARBA" id="ARBA00023277"/>
    </source>
</evidence>
<dbReference type="InterPro" id="IPR003764">
    <property type="entry name" value="GlcNAc_6-P_deAcase"/>
</dbReference>
<dbReference type="SUPFAM" id="SSF51338">
    <property type="entry name" value="Composite domain of metallo-dependent hydrolases"/>
    <property type="match status" value="1"/>
</dbReference>
<gene>
    <name evidence="7" type="primary">nagA_1</name>
    <name evidence="7" type="ORF">GCM10023205_08670</name>
</gene>
<reference evidence="8" key="1">
    <citation type="journal article" date="2019" name="Int. J. Syst. Evol. Microbiol.">
        <title>The Global Catalogue of Microorganisms (GCM) 10K type strain sequencing project: providing services to taxonomists for standard genome sequencing and annotation.</title>
        <authorList>
            <consortium name="The Broad Institute Genomics Platform"/>
            <consortium name="The Broad Institute Genome Sequencing Center for Infectious Disease"/>
            <person name="Wu L."/>
            <person name="Ma J."/>
        </authorList>
    </citation>
    <scope>NUCLEOTIDE SEQUENCE [LARGE SCALE GENOMIC DNA]</scope>
    <source>
        <strain evidence="8">JCM 17986</strain>
    </source>
</reference>
<evidence type="ECO:0000256" key="5">
    <source>
        <dbReference type="PIRNR" id="PIRNR038994"/>
    </source>
</evidence>
<dbReference type="InterPro" id="IPR006680">
    <property type="entry name" value="Amidohydro-rel"/>
</dbReference>
<evidence type="ECO:0000256" key="1">
    <source>
        <dbReference type="ARBA" id="ARBA00010716"/>
    </source>
</evidence>
<dbReference type="Gene3D" id="2.30.40.10">
    <property type="entry name" value="Urease, subunit C, domain 1"/>
    <property type="match status" value="1"/>
</dbReference>
<organism evidence="7 8">
    <name type="scientific">Yinghuangia aomiensis</name>
    <dbReference type="NCBI Taxonomy" id="676205"/>
    <lineage>
        <taxon>Bacteria</taxon>
        <taxon>Bacillati</taxon>
        <taxon>Actinomycetota</taxon>
        <taxon>Actinomycetes</taxon>
        <taxon>Kitasatosporales</taxon>
        <taxon>Streptomycetaceae</taxon>
        <taxon>Yinghuangia</taxon>
    </lineage>
</organism>
<dbReference type="PANTHER" id="PTHR11113">
    <property type="entry name" value="N-ACETYLGLUCOSAMINE-6-PHOSPHATE DEACETYLASE"/>
    <property type="match status" value="1"/>
</dbReference>
<evidence type="ECO:0000313" key="8">
    <source>
        <dbReference type="Proteomes" id="UP001500466"/>
    </source>
</evidence>
<accession>A0ABP9GQ27</accession>
<keyword evidence="8" id="KW-1185">Reference proteome</keyword>
<dbReference type="PIRSF" id="PIRSF038994">
    <property type="entry name" value="NagA"/>
    <property type="match status" value="1"/>
</dbReference>
<keyword evidence="2" id="KW-0479">Metal-binding</keyword>
<dbReference type="InterPro" id="IPR032466">
    <property type="entry name" value="Metal_Hydrolase"/>
</dbReference>